<dbReference type="AlphaFoldDB" id="A0A6A2XU57"/>
<evidence type="ECO:0000259" key="3">
    <source>
        <dbReference type="Pfam" id="PF04783"/>
    </source>
</evidence>
<evidence type="ECO:0000256" key="1">
    <source>
        <dbReference type="SAM" id="MobiDB-lite"/>
    </source>
</evidence>
<feature type="domain" description="DUF632" evidence="2">
    <location>
        <begin position="261"/>
        <end position="318"/>
    </location>
</feature>
<accession>A0A6A2XU57</accession>
<evidence type="ECO:0000313" key="5">
    <source>
        <dbReference type="Proteomes" id="UP000436088"/>
    </source>
</evidence>
<proteinExistence type="predicted"/>
<dbReference type="Pfam" id="PF04783">
    <property type="entry name" value="DUF630"/>
    <property type="match status" value="1"/>
</dbReference>
<dbReference type="InterPro" id="IPR006867">
    <property type="entry name" value="DUF632"/>
</dbReference>
<feature type="region of interest" description="Disordered" evidence="1">
    <location>
        <begin position="67"/>
        <end position="111"/>
    </location>
</feature>
<dbReference type="PANTHER" id="PTHR21450">
    <property type="entry name" value="PROTEIN ALTERED PHOSPHATE STARVATION RESPONSE 1"/>
    <property type="match status" value="1"/>
</dbReference>
<dbReference type="OrthoDB" id="658187at2759"/>
<sequence>MGCVTSKLDQLPAVCLCRDRCNFLQDALQQSYALADAHIAYMQSLKTVGPALHHFFDQCLKSSSGDDSAFSTEKPPKLRSPLSSPDHSFSSSNSDSHIQFDTDSEEEESGEDFSKYINEIHISCLNQGFLTSYPLSNHDYHANTNQSREINGSGWKTPPPPPPRSTAWDYLNFFDEIYERYELPYSTKPVNEEGADDHLEAQVLKQIHGDEKSTTDYTEEKRETPSGEAVPVKNGDAEVDKVQKKAAIDEPKSQSGKQSVSEVIKELQVLFEKASESGNEVLDMLDTRKFHHHHKKSVYQGSAKIFHMLTSNSSETGTSLLKREY</sequence>
<name>A0A6A2XU57_HIBSY</name>
<dbReference type="Pfam" id="PF04782">
    <property type="entry name" value="DUF632"/>
    <property type="match status" value="1"/>
</dbReference>
<reference evidence="4" key="1">
    <citation type="submission" date="2019-09" db="EMBL/GenBank/DDBJ databases">
        <title>Draft genome information of white flower Hibiscus syriacus.</title>
        <authorList>
            <person name="Kim Y.-M."/>
        </authorList>
    </citation>
    <scope>NUCLEOTIDE SEQUENCE [LARGE SCALE GENOMIC DNA]</scope>
    <source>
        <strain evidence="4">YM2019G1</strain>
    </source>
</reference>
<keyword evidence="5" id="KW-1185">Reference proteome</keyword>
<dbReference type="EMBL" id="VEPZ02001737">
    <property type="protein sequence ID" value="KAE8659817.1"/>
    <property type="molecule type" value="Genomic_DNA"/>
</dbReference>
<dbReference type="InterPro" id="IPR006868">
    <property type="entry name" value="DUF630"/>
</dbReference>
<feature type="region of interest" description="Disordered" evidence="1">
    <location>
        <begin position="207"/>
        <end position="240"/>
    </location>
</feature>
<comment type="caution">
    <text evidence="4">The sequence shown here is derived from an EMBL/GenBank/DDBJ whole genome shotgun (WGS) entry which is preliminary data.</text>
</comment>
<feature type="compositionally biased region" description="Acidic residues" evidence="1">
    <location>
        <begin position="102"/>
        <end position="111"/>
    </location>
</feature>
<feature type="compositionally biased region" description="Low complexity" evidence="1">
    <location>
        <begin position="79"/>
        <end position="97"/>
    </location>
</feature>
<evidence type="ECO:0000259" key="2">
    <source>
        <dbReference type="Pfam" id="PF04782"/>
    </source>
</evidence>
<feature type="domain" description="DUF630" evidence="3">
    <location>
        <begin position="1"/>
        <end position="57"/>
    </location>
</feature>
<organism evidence="4 5">
    <name type="scientific">Hibiscus syriacus</name>
    <name type="common">Rose of Sharon</name>
    <dbReference type="NCBI Taxonomy" id="106335"/>
    <lineage>
        <taxon>Eukaryota</taxon>
        <taxon>Viridiplantae</taxon>
        <taxon>Streptophyta</taxon>
        <taxon>Embryophyta</taxon>
        <taxon>Tracheophyta</taxon>
        <taxon>Spermatophyta</taxon>
        <taxon>Magnoliopsida</taxon>
        <taxon>eudicotyledons</taxon>
        <taxon>Gunneridae</taxon>
        <taxon>Pentapetalae</taxon>
        <taxon>rosids</taxon>
        <taxon>malvids</taxon>
        <taxon>Malvales</taxon>
        <taxon>Malvaceae</taxon>
        <taxon>Malvoideae</taxon>
        <taxon>Hibiscus</taxon>
    </lineage>
</organism>
<feature type="compositionally biased region" description="Basic and acidic residues" evidence="1">
    <location>
        <begin position="207"/>
        <end position="225"/>
    </location>
</feature>
<dbReference type="Proteomes" id="UP000436088">
    <property type="component" value="Unassembled WGS sequence"/>
</dbReference>
<gene>
    <name evidence="4" type="ORF">F3Y22_tig00116962pilonHSYRG01136</name>
</gene>
<evidence type="ECO:0000313" key="4">
    <source>
        <dbReference type="EMBL" id="KAE8659817.1"/>
    </source>
</evidence>
<protein>
    <submittedName>
        <fullName evidence="4">Uncharacterized protein</fullName>
    </submittedName>
</protein>
<dbReference type="PANTHER" id="PTHR21450:SF19">
    <property type="entry name" value="F5M15.15"/>
    <property type="match status" value="1"/>
</dbReference>